<gene>
    <name evidence="2" type="ORF">BHQ18_06650</name>
</gene>
<keyword evidence="1" id="KW-1133">Transmembrane helix</keyword>
<protein>
    <submittedName>
        <fullName evidence="2">Uncharacterized protein</fullName>
    </submittedName>
</protein>
<dbReference type="STRING" id="1776.BHQ18_06650"/>
<dbReference type="RefSeq" id="WP_069412812.1">
    <property type="nucleotide sequence ID" value="NZ_JACKUL010000024.1"/>
</dbReference>
<organism evidence="2 3">
    <name type="scientific">Mycolicibacterium flavescens</name>
    <name type="common">Mycobacterium flavescens</name>
    <dbReference type="NCBI Taxonomy" id="1776"/>
    <lineage>
        <taxon>Bacteria</taxon>
        <taxon>Bacillati</taxon>
        <taxon>Actinomycetota</taxon>
        <taxon>Actinomycetes</taxon>
        <taxon>Mycobacteriales</taxon>
        <taxon>Mycobacteriaceae</taxon>
        <taxon>Mycolicibacterium</taxon>
    </lineage>
</organism>
<dbReference type="AlphaFoldDB" id="A0A1E3RMJ9"/>
<feature type="transmembrane region" description="Helical" evidence="1">
    <location>
        <begin position="35"/>
        <end position="59"/>
    </location>
</feature>
<keyword evidence="1" id="KW-0472">Membrane</keyword>
<evidence type="ECO:0000313" key="2">
    <source>
        <dbReference type="EMBL" id="ODQ91078.1"/>
    </source>
</evidence>
<evidence type="ECO:0000256" key="1">
    <source>
        <dbReference type="SAM" id="Phobius"/>
    </source>
</evidence>
<evidence type="ECO:0000313" key="3">
    <source>
        <dbReference type="Proteomes" id="UP000094053"/>
    </source>
</evidence>
<comment type="caution">
    <text evidence="2">The sequence shown here is derived from an EMBL/GenBank/DDBJ whole genome shotgun (WGS) entry which is preliminary data.</text>
</comment>
<name>A0A1E3RMJ9_MYCFV</name>
<reference evidence="3" key="1">
    <citation type="submission" date="2016-09" db="EMBL/GenBank/DDBJ databases">
        <authorList>
            <person name="Greninger A.L."/>
            <person name="Jerome K.R."/>
            <person name="Mcnair B."/>
            <person name="Wallis C."/>
            <person name="Fang F."/>
        </authorList>
    </citation>
    <scope>NUCLEOTIDE SEQUENCE [LARGE SCALE GENOMIC DNA]</scope>
    <source>
        <strain evidence="3">M6</strain>
    </source>
</reference>
<sequence>MSYQQVVLEAAMMWRRGSHPSAPIHKLTVVDGNTLIAIGGLITGVVGGSAGVAAVVYALRERLGPTNGLVSQ</sequence>
<keyword evidence="3" id="KW-1185">Reference proteome</keyword>
<dbReference type="Proteomes" id="UP000094053">
    <property type="component" value="Unassembled WGS sequence"/>
</dbReference>
<dbReference type="EMBL" id="MIHA01000004">
    <property type="protein sequence ID" value="ODQ91078.1"/>
    <property type="molecule type" value="Genomic_DNA"/>
</dbReference>
<proteinExistence type="predicted"/>
<keyword evidence="1" id="KW-0812">Transmembrane</keyword>
<accession>A0A1E3RMJ9</accession>